<reference evidence="2" key="1">
    <citation type="journal article" date="2010" name="Genome Res.">
        <title>Population genomic sequencing of Coccidioides fungi reveals recent hybridization and transposon control.</title>
        <authorList>
            <person name="Neafsey D.E."/>
            <person name="Barker B.M."/>
            <person name="Sharpton T.J."/>
            <person name="Stajich J.E."/>
            <person name="Park D.J."/>
            <person name="Whiston E."/>
            <person name="Hung C.-Y."/>
            <person name="McMahan C."/>
            <person name="White J."/>
            <person name="Sykes S."/>
            <person name="Heiman D."/>
            <person name="Young S."/>
            <person name="Zeng Q."/>
            <person name="Abouelleil A."/>
            <person name="Aftuck L."/>
            <person name="Bessette D."/>
            <person name="Brown A."/>
            <person name="FitzGerald M."/>
            <person name="Lui A."/>
            <person name="Macdonald J.P."/>
            <person name="Priest M."/>
            <person name="Orbach M.J."/>
            <person name="Galgiani J.N."/>
            <person name="Kirkland T.N."/>
            <person name="Cole G.T."/>
            <person name="Birren B.W."/>
            <person name="Henn M.R."/>
            <person name="Taylor J.W."/>
            <person name="Rounsley S.D."/>
        </authorList>
    </citation>
    <scope>NUCLEOTIDE SEQUENCE [LARGE SCALE GENOMIC DNA]</scope>
    <source>
        <strain evidence="2">RMSCC 757 / Silveira</strain>
    </source>
</reference>
<keyword evidence="2" id="KW-1185">Reference proteome</keyword>
<proteinExistence type="predicted"/>
<dbReference type="HOGENOM" id="CLU_1970341_0_0_1"/>
<dbReference type="VEuPathDB" id="FungiDB:CPSG_07640"/>
<accession>E9DCT8</accession>
<sequence>MGAEIRCVNNRVISWGRVKAKVLLDTVKSHGGVVTPISPAGHARLWTYHTHLLTSYMCCVMPLDCEGLKPLSTTHDDDSTNTTQQNIIMGIRNHCLLVQSKRSDLINHSSKRILIARTLWLSTADGH</sequence>
<dbReference type="Proteomes" id="UP000002497">
    <property type="component" value="Unassembled WGS sequence"/>
</dbReference>
<evidence type="ECO:0000313" key="2">
    <source>
        <dbReference type="Proteomes" id="UP000002497"/>
    </source>
</evidence>
<dbReference type="AlphaFoldDB" id="E9DCT8"/>
<dbReference type="EMBL" id="GL636499">
    <property type="protein sequence ID" value="EFW16012.1"/>
    <property type="molecule type" value="Genomic_DNA"/>
</dbReference>
<organism evidence="2">
    <name type="scientific">Coccidioides posadasii (strain RMSCC 757 / Silveira)</name>
    <name type="common">Valley fever fungus</name>
    <dbReference type="NCBI Taxonomy" id="443226"/>
    <lineage>
        <taxon>Eukaryota</taxon>
        <taxon>Fungi</taxon>
        <taxon>Dikarya</taxon>
        <taxon>Ascomycota</taxon>
        <taxon>Pezizomycotina</taxon>
        <taxon>Eurotiomycetes</taxon>
        <taxon>Eurotiomycetidae</taxon>
        <taxon>Onygenales</taxon>
        <taxon>Onygenaceae</taxon>
        <taxon>Coccidioides</taxon>
    </lineage>
</organism>
<gene>
    <name evidence="1" type="ORF">CPSG_07640</name>
</gene>
<evidence type="ECO:0000313" key="1">
    <source>
        <dbReference type="EMBL" id="EFW16012.1"/>
    </source>
</evidence>
<name>E9DCT8_COCPS</name>
<reference evidence="2" key="2">
    <citation type="submission" date="2010-03" db="EMBL/GenBank/DDBJ databases">
        <title>The genome sequence of Coccidioides posadasii strain Silveira.</title>
        <authorList>
            <consortium name="The Broad Institute Genome Sequencing Center for Infectious Disease"/>
            <person name="Neafsey D."/>
            <person name="Orbach M."/>
            <person name="Henn M.R."/>
            <person name="Cole G.T."/>
            <person name="Galgiani J."/>
            <person name="Gardner M.J."/>
            <person name="Kirkland T.N."/>
            <person name="Taylor J.W."/>
            <person name="Young S.K."/>
            <person name="Zeng Q."/>
            <person name="Koehrsen M."/>
            <person name="Alvarado L."/>
            <person name="Berlin A."/>
            <person name="Borenstein D."/>
            <person name="Chapman S.B."/>
            <person name="Chen Z."/>
            <person name="Engels R."/>
            <person name="Freedman E."/>
            <person name="Gellesch M."/>
            <person name="Goldberg J."/>
            <person name="Griggs A."/>
            <person name="Gujja S."/>
            <person name="Heilman E."/>
            <person name="Heiman D."/>
            <person name="Howarth C."/>
            <person name="Jen D."/>
            <person name="Larson L."/>
            <person name="Mehta T."/>
            <person name="Neiman D."/>
            <person name="Park D."/>
            <person name="Pearson M."/>
            <person name="Richards J."/>
            <person name="Roberts A."/>
            <person name="Saif S."/>
            <person name="Shea T."/>
            <person name="Shenoy N."/>
            <person name="Sisk P."/>
            <person name="Stolte C."/>
            <person name="Sykes S."/>
            <person name="Walk T."/>
            <person name="White J."/>
            <person name="Yandava C."/>
            <person name="Haas B."/>
            <person name="Nusbaum C."/>
            <person name="Birren B."/>
        </authorList>
    </citation>
    <scope>NUCLEOTIDE SEQUENCE [LARGE SCALE GENOMIC DNA]</scope>
    <source>
        <strain evidence="2">RMSCC 757 / Silveira</strain>
    </source>
</reference>
<protein>
    <submittedName>
        <fullName evidence="1">Uncharacterized protein</fullName>
    </submittedName>
</protein>